<evidence type="ECO:0000256" key="3">
    <source>
        <dbReference type="ARBA" id="ARBA00022692"/>
    </source>
</evidence>
<reference evidence="7" key="1">
    <citation type="submission" date="2021-03" db="EMBL/GenBank/DDBJ databases">
        <authorList>
            <person name="Kanchanasin P."/>
            <person name="Saeng-In P."/>
            <person name="Phongsopitanun W."/>
            <person name="Yuki M."/>
            <person name="Kudo T."/>
            <person name="Ohkuma M."/>
            <person name="Tanasupawat S."/>
        </authorList>
    </citation>
    <scope>NUCLEOTIDE SEQUENCE</scope>
    <source>
        <strain evidence="7">GKU 128</strain>
    </source>
</reference>
<feature type="transmembrane region" description="Helical" evidence="6">
    <location>
        <begin position="354"/>
        <end position="375"/>
    </location>
</feature>
<dbReference type="AlphaFoldDB" id="A0A939PEE5"/>
<evidence type="ECO:0000256" key="2">
    <source>
        <dbReference type="ARBA" id="ARBA00022475"/>
    </source>
</evidence>
<evidence type="ECO:0000313" key="7">
    <source>
        <dbReference type="EMBL" id="MBO2446986.1"/>
    </source>
</evidence>
<evidence type="ECO:0000256" key="1">
    <source>
        <dbReference type="ARBA" id="ARBA00004651"/>
    </source>
</evidence>
<feature type="transmembrane region" description="Helical" evidence="6">
    <location>
        <begin position="169"/>
        <end position="187"/>
    </location>
</feature>
<dbReference type="Proteomes" id="UP000669179">
    <property type="component" value="Unassembled WGS sequence"/>
</dbReference>
<dbReference type="PANTHER" id="PTHR30250">
    <property type="entry name" value="PST FAMILY PREDICTED COLANIC ACID TRANSPORTER"/>
    <property type="match status" value="1"/>
</dbReference>
<feature type="transmembrane region" description="Helical" evidence="6">
    <location>
        <begin position="39"/>
        <end position="58"/>
    </location>
</feature>
<keyword evidence="4 6" id="KW-1133">Transmembrane helix</keyword>
<keyword evidence="5 6" id="KW-0472">Membrane</keyword>
<evidence type="ECO:0000256" key="5">
    <source>
        <dbReference type="ARBA" id="ARBA00023136"/>
    </source>
</evidence>
<sequence>MRSKLAKALASVGGAMTVQLVTSGGSLLIQTLAARSLGTNGYGAYALFFAAIVMITAVQSGWVGDPLTVYDRFAPRIRGALILTIAGTALAGAVAGVIVSVSMGLTGPLGTLLYALLVALWLLNETGRRIFTARMQFWRLAINDCCYLVTTLLTMGIAVAIGIGSSVELVLACMGLGCLASMVLARLQLPGKEYRRAPLRGTAIREIAEFSWWRSVQAGIRPGALLVTRILIATLASTGALVGVEAARLLLAPALTFVNGTGWFLLGNFAKAERDGRPMRARQAVWACALMSAVALVLSLGGIVLVGVLEPIVTGGKFEVDRLALFGWGIYAVCFACTLPLVSLATARKRSRAVFTIRSVESLVGLSVLAILLLVDPDHASLAPYCLGIGGLVSAAMLWRMLRREDPPPGFVRPPTTEPQPATV</sequence>
<feature type="transmembrane region" description="Helical" evidence="6">
    <location>
        <begin position="250"/>
        <end position="272"/>
    </location>
</feature>
<evidence type="ECO:0000256" key="4">
    <source>
        <dbReference type="ARBA" id="ARBA00022989"/>
    </source>
</evidence>
<dbReference type="GO" id="GO:0005886">
    <property type="term" value="C:plasma membrane"/>
    <property type="evidence" value="ECO:0007669"/>
    <property type="project" value="UniProtKB-SubCell"/>
</dbReference>
<keyword evidence="2" id="KW-1003">Cell membrane</keyword>
<comment type="subcellular location">
    <subcellularLocation>
        <location evidence="1">Cell membrane</location>
        <topology evidence="1">Multi-pass membrane protein</topology>
    </subcellularLocation>
</comment>
<feature type="transmembrane region" description="Helical" evidence="6">
    <location>
        <begin position="328"/>
        <end position="347"/>
    </location>
</feature>
<name>A0A939PEE5_9ACTN</name>
<dbReference type="EMBL" id="JAGEOJ010000003">
    <property type="protein sequence ID" value="MBO2446986.1"/>
    <property type="molecule type" value="Genomic_DNA"/>
</dbReference>
<comment type="caution">
    <text evidence="7">The sequence shown here is derived from an EMBL/GenBank/DDBJ whole genome shotgun (WGS) entry which is preliminary data.</text>
</comment>
<proteinExistence type="predicted"/>
<feature type="transmembrane region" description="Helical" evidence="6">
    <location>
        <begin position="224"/>
        <end position="244"/>
    </location>
</feature>
<feature type="transmembrane region" description="Helical" evidence="6">
    <location>
        <begin position="145"/>
        <end position="163"/>
    </location>
</feature>
<dbReference type="PANTHER" id="PTHR30250:SF26">
    <property type="entry name" value="PSMA PROTEIN"/>
    <property type="match status" value="1"/>
</dbReference>
<keyword evidence="8" id="KW-1185">Reference proteome</keyword>
<dbReference type="InterPro" id="IPR050833">
    <property type="entry name" value="Poly_Biosynth_Transport"/>
</dbReference>
<feature type="transmembrane region" description="Helical" evidence="6">
    <location>
        <begin position="284"/>
        <end position="308"/>
    </location>
</feature>
<keyword evidence="3 6" id="KW-0812">Transmembrane</keyword>
<evidence type="ECO:0000256" key="6">
    <source>
        <dbReference type="SAM" id="Phobius"/>
    </source>
</evidence>
<gene>
    <name evidence="7" type="ORF">J4573_07785</name>
</gene>
<feature type="transmembrane region" description="Helical" evidence="6">
    <location>
        <begin position="381"/>
        <end position="399"/>
    </location>
</feature>
<organism evidence="7 8">
    <name type="scientific">Actinomadura barringtoniae</name>
    <dbReference type="NCBI Taxonomy" id="1427535"/>
    <lineage>
        <taxon>Bacteria</taxon>
        <taxon>Bacillati</taxon>
        <taxon>Actinomycetota</taxon>
        <taxon>Actinomycetes</taxon>
        <taxon>Streptosporangiales</taxon>
        <taxon>Thermomonosporaceae</taxon>
        <taxon>Actinomadura</taxon>
    </lineage>
</organism>
<feature type="transmembrane region" description="Helical" evidence="6">
    <location>
        <begin position="105"/>
        <end position="124"/>
    </location>
</feature>
<feature type="transmembrane region" description="Helical" evidence="6">
    <location>
        <begin position="79"/>
        <end position="99"/>
    </location>
</feature>
<accession>A0A939PEE5</accession>
<dbReference type="RefSeq" id="WP_208254596.1">
    <property type="nucleotide sequence ID" value="NZ_JAGEOJ010000003.1"/>
</dbReference>
<protein>
    <submittedName>
        <fullName evidence="7">Uncharacterized protein</fullName>
    </submittedName>
</protein>
<evidence type="ECO:0000313" key="8">
    <source>
        <dbReference type="Proteomes" id="UP000669179"/>
    </source>
</evidence>